<name>A0A1Y3V4V1_BACUN</name>
<reference evidence="2" key="1">
    <citation type="submission" date="2017-04" db="EMBL/GenBank/DDBJ databases">
        <title>Function of individual gut microbiota members based on whole genome sequencing of pure cultures obtained from chicken caecum.</title>
        <authorList>
            <person name="Medvecky M."/>
            <person name="Cejkova D."/>
            <person name="Polansky O."/>
            <person name="Karasova D."/>
            <person name="Kubasova T."/>
            <person name="Cizek A."/>
            <person name="Rychlik I."/>
        </authorList>
    </citation>
    <scope>NUCLEOTIDE SEQUENCE [LARGE SCALE GENOMIC DNA]</scope>
    <source>
        <strain evidence="2">An67</strain>
    </source>
</reference>
<dbReference type="EMBL" id="NFHS01000002">
    <property type="protein sequence ID" value="OUN56132.1"/>
    <property type="molecule type" value="Genomic_DNA"/>
</dbReference>
<organism evidence="1 2">
    <name type="scientific">Bacteroides uniformis</name>
    <dbReference type="NCBI Taxonomy" id="820"/>
    <lineage>
        <taxon>Bacteria</taxon>
        <taxon>Pseudomonadati</taxon>
        <taxon>Bacteroidota</taxon>
        <taxon>Bacteroidia</taxon>
        <taxon>Bacteroidales</taxon>
        <taxon>Bacteroidaceae</taxon>
        <taxon>Bacteroides</taxon>
    </lineage>
</organism>
<gene>
    <name evidence="1" type="ORF">B5G17_04165</name>
</gene>
<sequence>MLRLTMNQGNQLAGENTIPFLQKKRKQLSLQQFNAKELFIHNWVCGIFYDRKAVACLLLNRIAVSFSFWLHPIMCCSVLWRELRSANSFPFIHNSNFIQNAKEQ</sequence>
<protein>
    <submittedName>
        <fullName evidence="1">Uncharacterized protein</fullName>
    </submittedName>
</protein>
<evidence type="ECO:0000313" key="1">
    <source>
        <dbReference type="EMBL" id="OUN56132.1"/>
    </source>
</evidence>
<dbReference type="Proteomes" id="UP000196329">
    <property type="component" value="Unassembled WGS sequence"/>
</dbReference>
<evidence type="ECO:0000313" key="2">
    <source>
        <dbReference type="Proteomes" id="UP000196329"/>
    </source>
</evidence>
<dbReference type="RefSeq" id="WP_087332201.1">
    <property type="nucleotide sequence ID" value="NZ_DAWEHH010000011.1"/>
</dbReference>
<proteinExistence type="predicted"/>
<dbReference type="AlphaFoldDB" id="A0A1Y3V4V1"/>
<comment type="caution">
    <text evidence="1">The sequence shown here is derived from an EMBL/GenBank/DDBJ whole genome shotgun (WGS) entry which is preliminary data.</text>
</comment>
<accession>A0A1Y3V4V1</accession>